<proteinExistence type="predicted"/>
<dbReference type="GO" id="GO:0035925">
    <property type="term" value="F:mRNA 3'-UTR AU-rich region binding"/>
    <property type="evidence" value="ECO:0007669"/>
    <property type="project" value="TreeGrafter"/>
</dbReference>
<keyword evidence="5" id="KW-1185">Reference proteome</keyword>
<dbReference type="GO" id="GO:0005829">
    <property type="term" value="C:cytosol"/>
    <property type="evidence" value="ECO:0007669"/>
    <property type="project" value="TreeGrafter"/>
</dbReference>
<gene>
    <name evidence="4" type="ORF">VO63_03375</name>
</gene>
<dbReference type="Pfam" id="PF00107">
    <property type="entry name" value="ADH_zinc_N"/>
    <property type="match status" value="1"/>
</dbReference>
<dbReference type="EMBL" id="LAQS01000004">
    <property type="protein sequence ID" value="KKZ75267.1"/>
    <property type="molecule type" value="Genomic_DNA"/>
</dbReference>
<dbReference type="Proteomes" id="UP000265325">
    <property type="component" value="Unassembled WGS sequence"/>
</dbReference>
<keyword evidence="2" id="KW-0560">Oxidoreductase</keyword>
<dbReference type="GO" id="GO:0070402">
    <property type="term" value="F:NADPH binding"/>
    <property type="evidence" value="ECO:0007669"/>
    <property type="project" value="TreeGrafter"/>
</dbReference>
<dbReference type="Gene3D" id="3.40.50.720">
    <property type="entry name" value="NAD(P)-binding Rossmann-like Domain"/>
    <property type="match status" value="1"/>
</dbReference>
<dbReference type="SUPFAM" id="SSF51735">
    <property type="entry name" value="NAD(P)-binding Rossmann-fold domains"/>
    <property type="match status" value="1"/>
</dbReference>
<dbReference type="InterPro" id="IPR020843">
    <property type="entry name" value="ER"/>
</dbReference>
<comment type="caution">
    <text evidence="4">The sequence shown here is derived from an EMBL/GenBank/DDBJ whole genome shotgun (WGS) entry which is preliminary data.</text>
</comment>
<protein>
    <submittedName>
        <fullName evidence="4">NADPH--quinone reductase</fullName>
    </submittedName>
</protein>
<dbReference type="PANTHER" id="PTHR48106">
    <property type="entry name" value="QUINONE OXIDOREDUCTASE PIG3-RELATED"/>
    <property type="match status" value="1"/>
</dbReference>
<evidence type="ECO:0000259" key="3">
    <source>
        <dbReference type="SMART" id="SM00829"/>
    </source>
</evidence>
<dbReference type="RefSeq" id="WP_046906074.1">
    <property type="nucleotide sequence ID" value="NZ_BAAAXG010000002.1"/>
</dbReference>
<keyword evidence="1" id="KW-0521">NADP</keyword>
<dbReference type="SUPFAM" id="SSF50129">
    <property type="entry name" value="GroES-like"/>
    <property type="match status" value="1"/>
</dbReference>
<dbReference type="InterPro" id="IPR036291">
    <property type="entry name" value="NAD(P)-bd_dom_sf"/>
</dbReference>
<evidence type="ECO:0000256" key="2">
    <source>
        <dbReference type="ARBA" id="ARBA00023002"/>
    </source>
</evidence>
<dbReference type="Gene3D" id="3.90.180.10">
    <property type="entry name" value="Medium-chain alcohol dehydrogenases, catalytic domain"/>
    <property type="match status" value="1"/>
</dbReference>
<dbReference type="InterPro" id="IPR013154">
    <property type="entry name" value="ADH-like_N"/>
</dbReference>
<evidence type="ECO:0000256" key="1">
    <source>
        <dbReference type="ARBA" id="ARBA00022857"/>
    </source>
</evidence>
<dbReference type="InterPro" id="IPR047618">
    <property type="entry name" value="QOR-like"/>
</dbReference>
<dbReference type="GO" id="GO:0003960">
    <property type="term" value="F:quinone reductase (NADPH) activity"/>
    <property type="evidence" value="ECO:0007669"/>
    <property type="project" value="InterPro"/>
</dbReference>
<dbReference type="SMART" id="SM00829">
    <property type="entry name" value="PKS_ER"/>
    <property type="match status" value="1"/>
</dbReference>
<dbReference type="CDD" id="cd05286">
    <property type="entry name" value="QOR2"/>
    <property type="match status" value="1"/>
</dbReference>
<evidence type="ECO:0000313" key="5">
    <source>
        <dbReference type="Proteomes" id="UP000265325"/>
    </source>
</evidence>
<feature type="domain" description="Enoyl reductase (ER)" evidence="3">
    <location>
        <begin position="10"/>
        <end position="320"/>
    </location>
</feature>
<reference evidence="4 5" key="1">
    <citation type="submission" date="2015-05" db="EMBL/GenBank/DDBJ databases">
        <title>Draft Genome assembly of Streptomyces showdoensis.</title>
        <authorList>
            <person name="Thapa K.K."/>
            <person name="Metsa-Ketela M."/>
        </authorList>
    </citation>
    <scope>NUCLEOTIDE SEQUENCE [LARGE SCALE GENOMIC DNA]</scope>
    <source>
        <strain evidence="4 5">ATCC 15227</strain>
    </source>
</reference>
<dbReference type="PANTHER" id="PTHR48106:SF13">
    <property type="entry name" value="QUINONE OXIDOREDUCTASE-RELATED"/>
    <property type="match status" value="1"/>
</dbReference>
<dbReference type="InterPro" id="IPR013149">
    <property type="entry name" value="ADH-like_C"/>
</dbReference>
<organism evidence="4 5">
    <name type="scientific">Streptomyces showdoensis</name>
    <dbReference type="NCBI Taxonomy" id="68268"/>
    <lineage>
        <taxon>Bacteria</taxon>
        <taxon>Bacillati</taxon>
        <taxon>Actinomycetota</taxon>
        <taxon>Actinomycetes</taxon>
        <taxon>Kitasatosporales</taxon>
        <taxon>Streptomycetaceae</taxon>
        <taxon>Streptomyces</taxon>
    </lineage>
</organism>
<dbReference type="AlphaFoldDB" id="A0A2P2GUV0"/>
<accession>A0A2P2GUV0</accession>
<dbReference type="Pfam" id="PF08240">
    <property type="entry name" value="ADH_N"/>
    <property type="match status" value="1"/>
</dbReference>
<evidence type="ECO:0000313" key="4">
    <source>
        <dbReference type="EMBL" id="KKZ75267.1"/>
    </source>
</evidence>
<sequence>MKAIRVSRAGGPEVLELVDVPRPSPGPGEALVRLAAAGVNFIDVYLRSGRYPRELPYVPGQEGAGTVVELGPGVTEVAVGDVVAWANLPGSYAEYALLSADRLVPVPAGLDPETAAAVLLQGMTAHYLCHDTHPVRPGDTVVVHAAAGGVGMLLTQLVRMRGGTVIGTASTEAKAEAAREAGAAEVVDYRPGALLAAVRKHTDGLGAAAVFDGIGGPTFDESLAALRPRGVLAVYGQSGGPVPPFDLQRLNAAGSLFVTRPNLEHHITARSELLRRGTAVLRLARDGALDVRVGRRFPLAGAADAHTALEARATIAKTVLTCSPETAGSPVR</sequence>
<dbReference type="InterPro" id="IPR011032">
    <property type="entry name" value="GroES-like_sf"/>
</dbReference>
<dbReference type="OrthoDB" id="9805883at2"/>
<name>A0A2P2GUV0_STREW</name>